<proteinExistence type="predicted"/>
<keyword evidence="2" id="KW-1185">Reference proteome</keyword>
<accession>A0AAE8XYW1</accession>
<protein>
    <submittedName>
        <fullName evidence="1">Uncharacterized protein</fullName>
    </submittedName>
</protein>
<sequence length="161" mass="17792">MPTFNVTTGTPEGPKTTREVVETVGFVLIGENADGEEQQFEPAITQDVLIENDNETSSVRDQCGRVENRNQGSKGIRYTVEGILTNENVEADDPTVANNLKPSDVIDLQNFTTLRMISDIDSSEIIVKNFSLRQNTDIISIDTGSGSKQAFPFQLQLQRPE</sequence>
<gene>
    <name evidence="1" type="ORF">HATV-2_gp24</name>
</gene>
<evidence type="ECO:0000313" key="2">
    <source>
        <dbReference type="Proteomes" id="UP000827814"/>
    </source>
</evidence>
<name>A0AAE8XYW1_9CAUD</name>
<reference evidence="1" key="1">
    <citation type="submission" date="2021-05" db="EMBL/GenBank/DDBJ databases">
        <title>Diversity, taxonomy and evolution of archaeal viruses of the class Caudoviricetes.</title>
        <authorList>
            <person name="Liu Y."/>
            <person name="Demina T.A."/>
            <person name="Roux S."/>
            <person name="Aiewsakun P."/>
            <person name="Kazlauskas D."/>
            <person name="Simmonds P."/>
            <person name="Prangishvili D."/>
            <person name="Oksanen H.M."/>
            <person name="Krupovic M."/>
        </authorList>
    </citation>
    <scope>NUCLEOTIDE SEQUENCE</scope>
    <source>
        <strain evidence="1">HATV-2/44</strain>
    </source>
</reference>
<dbReference type="EMBL" id="MZ334525">
    <property type="protein sequence ID" value="UBF23175.1"/>
    <property type="molecule type" value="Genomic_DNA"/>
</dbReference>
<organism evidence="1 2">
    <name type="scientific">Haloarcula tailed virus 2</name>
    <dbReference type="NCBI Taxonomy" id="2877989"/>
    <lineage>
        <taxon>Viruses</taxon>
        <taxon>Duplodnaviria</taxon>
        <taxon>Heunggongvirae</taxon>
        <taxon>Uroviricota</taxon>
        <taxon>Caudoviricetes</taxon>
        <taxon>Thumleimavirales</taxon>
        <taxon>Soleiviridae</taxon>
        <taxon>Eilatmyovirus</taxon>
        <taxon>Eilatmyovirus salis</taxon>
        <taxon>Eilatmyovirus HATV2</taxon>
    </lineage>
</organism>
<evidence type="ECO:0000313" key="1">
    <source>
        <dbReference type="EMBL" id="UBF23175.1"/>
    </source>
</evidence>
<dbReference type="Proteomes" id="UP000827814">
    <property type="component" value="Segment"/>
</dbReference>